<dbReference type="InterPro" id="IPR003738">
    <property type="entry name" value="SRAP"/>
</dbReference>
<evidence type="ECO:0000256" key="7">
    <source>
        <dbReference type="ARBA" id="ARBA00023239"/>
    </source>
</evidence>
<dbReference type="RefSeq" id="WP_183359665.1">
    <property type="nucleotide sequence ID" value="NZ_BLXZ01000001.1"/>
</dbReference>
<keyword evidence="7" id="KW-0456">Lyase</keyword>
<dbReference type="GO" id="GO:0106300">
    <property type="term" value="P:protein-DNA covalent cross-linking repair"/>
    <property type="evidence" value="ECO:0007669"/>
    <property type="project" value="InterPro"/>
</dbReference>
<dbReference type="Pfam" id="PF02586">
    <property type="entry name" value="SRAP"/>
    <property type="match status" value="1"/>
</dbReference>
<keyword evidence="2 8" id="KW-0645">Protease</keyword>
<dbReference type="EC" id="3.4.-.-" evidence="8"/>
<keyword evidence="10" id="KW-1185">Reference proteome</keyword>
<dbReference type="EMBL" id="BLXZ01000001">
    <property type="protein sequence ID" value="GFO67146.1"/>
    <property type="molecule type" value="Genomic_DNA"/>
</dbReference>
<evidence type="ECO:0000313" key="9">
    <source>
        <dbReference type="EMBL" id="GFO67146.1"/>
    </source>
</evidence>
<gene>
    <name evidence="9" type="ORF">GMLC_07250</name>
</gene>
<dbReference type="GO" id="GO:0003697">
    <property type="term" value="F:single-stranded DNA binding"/>
    <property type="evidence" value="ECO:0007669"/>
    <property type="project" value="InterPro"/>
</dbReference>
<name>A0A6V8N3Q4_9BACT</name>
<evidence type="ECO:0000256" key="6">
    <source>
        <dbReference type="ARBA" id="ARBA00023125"/>
    </source>
</evidence>
<keyword evidence="5" id="KW-0190">Covalent protein-DNA linkage</keyword>
<evidence type="ECO:0000256" key="5">
    <source>
        <dbReference type="ARBA" id="ARBA00023124"/>
    </source>
</evidence>
<organism evidence="9 10">
    <name type="scientific">Geomonas limicola</name>
    <dbReference type="NCBI Taxonomy" id="2740186"/>
    <lineage>
        <taxon>Bacteria</taxon>
        <taxon>Pseudomonadati</taxon>
        <taxon>Thermodesulfobacteriota</taxon>
        <taxon>Desulfuromonadia</taxon>
        <taxon>Geobacterales</taxon>
        <taxon>Geobacteraceae</taxon>
        <taxon>Geomonas</taxon>
    </lineage>
</organism>
<dbReference type="PANTHER" id="PTHR13604:SF0">
    <property type="entry name" value="ABASIC SITE PROCESSING PROTEIN HMCES"/>
    <property type="match status" value="1"/>
</dbReference>
<accession>A0A6V8N3Q4</accession>
<dbReference type="InterPro" id="IPR036590">
    <property type="entry name" value="SRAP-like"/>
</dbReference>
<dbReference type="Proteomes" id="UP000587586">
    <property type="component" value="Unassembled WGS sequence"/>
</dbReference>
<evidence type="ECO:0000313" key="10">
    <source>
        <dbReference type="Proteomes" id="UP000587586"/>
    </source>
</evidence>
<dbReference type="GO" id="GO:0006508">
    <property type="term" value="P:proteolysis"/>
    <property type="evidence" value="ECO:0007669"/>
    <property type="project" value="UniProtKB-KW"/>
</dbReference>
<sequence>MCGRFTLFLPPGLLAELFGVVEPGCVPDRYNIAPTQLVTVIRQVEPGVNRLDQLHWGLIPPWAKDPSIGSRMINARGETLEEKPAFRNAFRFRRCLIPASGFYEWNNQGGRKVSEFLRLKDQAPLVFAGLWESWTAPQGEVVESCAIVTTAANAYVARLHERMPVLLKPADGELWLDRTVTDPARLKPLLRPCGAEEMEGWTVSPLANSPRNDGVELVKQWTIDNGQLTMGNLFEV</sequence>
<comment type="caution">
    <text evidence="9">The sequence shown here is derived from an EMBL/GenBank/DDBJ whole genome shotgun (WGS) entry which is preliminary data.</text>
</comment>
<dbReference type="PANTHER" id="PTHR13604">
    <property type="entry name" value="DC12-RELATED"/>
    <property type="match status" value="1"/>
</dbReference>
<dbReference type="GO" id="GO:0016829">
    <property type="term" value="F:lyase activity"/>
    <property type="evidence" value="ECO:0007669"/>
    <property type="project" value="UniProtKB-KW"/>
</dbReference>
<keyword evidence="6" id="KW-0238">DNA-binding</keyword>
<evidence type="ECO:0000256" key="2">
    <source>
        <dbReference type="ARBA" id="ARBA00022670"/>
    </source>
</evidence>
<comment type="similarity">
    <text evidence="1 8">Belongs to the SOS response-associated peptidase family.</text>
</comment>
<dbReference type="AlphaFoldDB" id="A0A6V8N3Q4"/>
<evidence type="ECO:0000256" key="1">
    <source>
        <dbReference type="ARBA" id="ARBA00008136"/>
    </source>
</evidence>
<evidence type="ECO:0000256" key="3">
    <source>
        <dbReference type="ARBA" id="ARBA00022763"/>
    </source>
</evidence>
<keyword evidence="3" id="KW-0227">DNA damage</keyword>
<protein>
    <recommendedName>
        <fullName evidence="8">Abasic site processing protein</fullName>
        <ecNumber evidence="8">3.4.-.-</ecNumber>
    </recommendedName>
</protein>
<dbReference type="Gene3D" id="3.90.1680.10">
    <property type="entry name" value="SOS response associated peptidase-like"/>
    <property type="match status" value="1"/>
</dbReference>
<dbReference type="SUPFAM" id="SSF143081">
    <property type="entry name" value="BB1717-like"/>
    <property type="match status" value="1"/>
</dbReference>
<dbReference type="GO" id="GO:0008233">
    <property type="term" value="F:peptidase activity"/>
    <property type="evidence" value="ECO:0007669"/>
    <property type="project" value="UniProtKB-KW"/>
</dbReference>
<keyword evidence="4 8" id="KW-0378">Hydrolase</keyword>
<proteinExistence type="inferred from homology"/>
<reference evidence="10" key="1">
    <citation type="submission" date="2020-06" db="EMBL/GenBank/DDBJ databases">
        <title>Draft genomic sequecing of Geomonas sp. Red745.</title>
        <authorList>
            <person name="Itoh H."/>
            <person name="Xu Z.X."/>
            <person name="Ushijima N."/>
            <person name="Masuda Y."/>
            <person name="Shiratori Y."/>
            <person name="Senoo K."/>
        </authorList>
    </citation>
    <scope>NUCLEOTIDE SEQUENCE [LARGE SCALE GENOMIC DNA]</scope>
    <source>
        <strain evidence="10">Red745</strain>
    </source>
</reference>
<evidence type="ECO:0000256" key="4">
    <source>
        <dbReference type="ARBA" id="ARBA00022801"/>
    </source>
</evidence>
<evidence type="ECO:0000256" key="8">
    <source>
        <dbReference type="RuleBase" id="RU364100"/>
    </source>
</evidence>